<evidence type="ECO:0000313" key="2">
    <source>
        <dbReference type="Proteomes" id="UP001280121"/>
    </source>
</evidence>
<dbReference type="AlphaFoldDB" id="A0AAD9TUW9"/>
<gene>
    <name evidence="1" type="ORF">Ddye_023962</name>
</gene>
<evidence type="ECO:0000313" key="1">
    <source>
        <dbReference type="EMBL" id="KAK2642199.1"/>
    </source>
</evidence>
<dbReference type="Proteomes" id="UP001280121">
    <property type="component" value="Unassembled WGS sequence"/>
</dbReference>
<proteinExistence type="predicted"/>
<organism evidence="1 2">
    <name type="scientific">Dipteronia dyeriana</name>
    <dbReference type="NCBI Taxonomy" id="168575"/>
    <lineage>
        <taxon>Eukaryota</taxon>
        <taxon>Viridiplantae</taxon>
        <taxon>Streptophyta</taxon>
        <taxon>Embryophyta</taxon>
        <taxon>Tracheophyta</taxon>
        <taxon>Spermatophyta</taxon>
        <taxon>Magnoliopsida</taxon>
        <taxon>eudicotyledons</taxon>
        <taxon>Gunneridae</taxon>
        <taxon>Pentapetalae</taxon>
        <taxon>rosids</taxon>
        <taxon>malvids</taxon>
        <taxon>Sapindales</taxon>
        <taxon>Sapindaceae</taxon>
        <taxon>Hippocastanoideae</taxon>
        <taxon>Acereae</taxon>
        <taxon>Dipteronia</taxon>
    </lineage>
</organism>
<sequence length="163" mass="16970">MIVIDLGLMDEAILKSLGSMLNAYFEPINNCHGMSPGINAIICMYAFKYMNDCYKPVFTRGAGEVVATEVSRPLATQRGTGASGGGRVIAATVEVEATTLELITTIVTEGAGEVVATEVSRPLATQRGTGAGRRGRVIAAMVEVEATTVELTTTVVTGGATEP</sequence>
<reference evidence="1" key="1">
    <citation type="journal article" date="2023" name="Plant J.">
        <title>Genome sequences and population genomics provide insights into the demographic history, inbreeding, and mutation load of two 'living fossil' tree species of Dipteronia.</title>
        <authorList>
            <person name="Feng Y."/>
            <person name="Comes H.P."/>
            <person name="Chen J."/>
            <person name="Zhu S."/>
            <person name="Lu R."/>
            <person name="Zhang X."/>
            <person name="Li P."/>
            <person name="Qiu J."/>
            <person name="Olsen K.M."/>
            <person name="Qiu Y."/>
        </authorList>
    </citation>
    <scope>NUCLEOTIDE SEQUENCE</scope>
    <source>
        <strain evidence="1">KIB01</strain>
    </source>
</reference>
<keyword evidence="2" id="KW-1185">Reference proteome</keyword>
<dbReference type="EMBL" id="JANJYI010000007">
    <property type="protein sequence ID" value="KAK2642199.1"/>
    <property type="molecule type" value="Genomic_DNA"/>
</dbReference>
<name>A0AAD9TUW9_9ROSI</name>
<comment type="caution">
    <text evidence="1">The sequence shown here is derived from an EMBL/GenBank/DDBJ whole genome shotgun (WGS) entry which is preliminary data.</text>
</comment>
<protein>
    <submittedName>
        <fullName evidence="1">Uncharacterized protein</fullName>
    </submittedName>
</protein>
<accession>A0AAD9TUW9</accession>